<dbReference type="InterPro" id="IPR032693">
    <property type="entry name" value="YtkA-like_dom"/>
</dbReference>
<dbReference type="Gene3D" id="2.40.30.170">
    <property type="match status" value="1"/>
</dbReference>
<dbReference type="EMBL" id="MFNF01000046">
    <property type="protein sequence ID" value="OGH00382.1"/>
    <property type="molecule type" value="Genomic_DNA"/>
</dbReference>
<dbReference type="Gene3D" id="2.60.40.10">
    <property type="entry name" value="Immunoglobulins"/>
    <property type="match status" value="1"/>
</dbReference>
<dbReference type="AlphaFoldDB" id="A0A1F6GQJ4"/>
<evidence type="ECO:0000256" key="2">
    <source>
        <dbReference type="ARBA" id="ARBA00022448"/>
    </source>
</evidence>
<proteinExistence type="inferred from homology"/>
<dbReference type="PANTHER" id="PTHR30097:SF15">
    <property type="entry name" value="CATION EFFLUX SYSTEM PROTEIN CUSB"/>
    <property type="match status" value="1"/>
</dbReference>
<dbReference type="GO" id="GO:0016020">
    <property type="term" value="C:membrane"/>
    <property type="evidence" value="ECO:0007669"/>
    <property type="project" value="InterPro"/>
</dbReference>
<feature type="signal peptide" evidence="3">
    <location>
        <begin position="1"/>
        <end position="20"/>
    </location>
</feature>
<comment type="caution">
    <text evidence="7">The sequence shown here is derived from an EMBL/GenBank/DDBJ whole genome shotgun (WGS) entry which is preliminary data.</text>
</comment>
<dbReference type="Gene3D" id="2.40.420.20">
    <property type="match status" value="1"/>
</dbReference>
<feature type="domain" description="CusB-like barrel-sandwich hybrid" evidence="5">
    <location>
        <begin position="328"/>
        <end position="443"/>
    </location>
</feature>
<sequence length="608" mass="67279">MSRLTSLLALFLLFSSPLWAQEYQKEGVSLTQVTLVPAAPVVGNNRLTFRLQVPKGQSLGQARVEVEVFMPESGAMPYMAMTAEAKPQGGGVYVAQLQLSMEGTWEMPIQIKRGGKPTLEFPFALTVGRAGLLYQGEAGPASLSSSPKERTYQRQGLTLGEFKLDPTTAEVGDNQVSFTLVNAQGQPLEAAKVEVEAFMPAMGAMPKMSSKTAALDQGKGRYQATLELAMAGSWELPVRVSLADGTKVEFPFSVTVGVEGFVYKGPAEGTRQEQGGGQAKNLYIDQQRAQLIGIELGKVERRQLSKRLLTVARIEVDESRVFDFSLKYSGKIEQLFANREGEFVRKGQALFSIYSPELFEAQEIFLQLDGSPRRNPSEAQLYRNAKEKLLLWDFSPADLEELRRLKRAPGKQVIKSPFSGYIVTKSVVEGGYAQKGVPLFRLADLTQLWALAEVFEFEAYEVKRGDKVRLTLAYQGGSVLEGKVDYLYPFLDPNTRTLKVRILVDNPKILLKPGMYADAEILSDKGERLVLPRRAILFSGRHKYVFLTPGDGFFTPQEIETGQTDGEWVEVIGLTQGQQVTFSANFLISSEAQLRDVLPQFGAILEKP</sequence>
<evidence type="ECO:0008006" key="9">
    <source>
        <dbReference type="Google" id="ProtNLM"/>
    </source>
</evidence>
<evidence type="ECO:0000256" key="1">
    <source>
        <dbReference type="ARBA" id="ARBA00009477"/>
    </source>
</evidence>
<organism evidence="7 8">
    <name type="scientific">Candidatus Lambdaproteobacteria bacterium RIFOXYD2_FULL_56_26</name>
    <dbReference type="NCBI Taxonomy" id="1817773"/>
    <lineage>
        <taxon>Bacteria</taxon>
        <taxon>Pseudomonadati</taxon>
        <taxon>Pseudomonadota</taxon>
        <taxon>Candidatus Lambdaproteobacteria</taxon>
    </lineage>
</organism>
<feature type="domain" description="CusB-like beta-barrel" evidence="6">
    <location>
        <begin position="447"/>
        <end position="521"/>
    </location>
</feature>
<dbReference type="InterPro" id="IPR058790">
    <property type="entry name" value="BSH_CusB"/>
</dbReference>
<dbReference type="GO" id="GO:0015679">
    <property type="term" value="P:plasma membrane copper ion transport"/>
    <property type="evidence" value="ECO:0007669"/>
    <property type="project" value="TreeGrafter"/>
</dbReference>
<dbReference type="InterPro" id="IPR051909">
    <property type="entry name" value="MFP_Cation_Efflux"/>
</dbReference>
<dbReference type="InterPro" id="IPR006143">
    <property type="entry name" value="RND_pump_MFP"/>
</dbReference>
<accession>A0A1F6GQJ4</accession>
<dbReference type="NCBIfam" id="TIGR01730">
    <property type="entry name" value="RND_mfp"/>
    <property type="match status" value="1"/>
</dbReference>
<dbReference type="Pfam" id="PF25954">
    <property type="entry name" value="Beta-barrel_RND_2"/>
    <property type="match status" value="1"/>
</dbReference>
<keyword evidence="2" id="KW-0813">Transport</keyword>
<dbReference type="InterPro" id="IPR058792">
    <property type="entry name" value="Beta-barrel_RND_2"/>
</dbReference>
<dbReference type="Pfam" id="PF13115">
    <property type="entry name" value="YtkA"/>
    <property type="match status" value="2"/>
</dbReference>
<evidence type="ECO:0000259" key="6">
    <source>
        <dbReference type="Pfam" id="PF25954"/>
    </source>
</evidence>
<feature type="chain" id="PRO_5009524784" description="RND efflux pump membrane fusion protein barrel-sandwich domain-containing protein" evidence="3">
    <location>
        <begin position="21"/>
        <end position="608"/>
    </location>
</feature>
<dbReference type="GO" id="GO:0022857">
    <property type="term" value="F:transmembrane transporter activity"/>
    <property type="evidence" value="ECO:0007669"/>
    <property type="project" value="InterPro"/>
</dbReference>
<keyword evidence="3" id="KW-0732">Signal</keyword>
<dbReference type="SUPFAM" id="SSF111369">
    <property type="entry name" value="HlyD-like secretion proteins"/>
    <property type="match status" value="1"/>
</dbReference>
<dbReference type="PANTHER" id="PTHR30097">
    <property type="entry name" value="CATION EFFLUX SYSTEM PROTEIN CUSB"/>
    <property type="match status" value="1"/>
</dbReference>
<evidence type="ECO:0000259" key="4">
    <source>
        <dbReference type="Pfam" id="PF13115"/>
    </source>
</evidence>
<comment type="similarity">
    <text evidence="1">Belongs to the membrane fusion protein (MFP) (TC 8.A.1) family.</text>
</comment>
<evidence type="ECO:0000313" key="8">
    <source>
        <dbReference type="Proteomes" id="UP000177583"/>
    </source>
</evidence>
<reference evidence="7 8" key="1">
    <citation type="journal article" date="2016" name="Nat. Commun.">
        <title>Thousands of microbial genomes shed light on interconnected biogeochemical processes in an aquifer system.</title>
        <authorList>
            <person name="Anantharaman K."/>
            <person name="Brown C.T."/>
            <person name="Hug L.A."/>
            <person name="Sharon I."/>
            <person name="Castelle C.J."/>
            <person name="Probst A.J."/>
            <person name="Thomas B.C."/>
            <person name="Singh A."/>
            <person name="Wilkins M.J."/>
            <person name="Karaoz U."/>
            <person name="Brodie E.L."/>
            <person name="Williams K.H."/>
            <person name="Hubbard S.S."/>
            <person name="Banfield J.F."/>
        </authorList>
    </citation>
    <scope>NUCLEOTIDE SEQUENCE [LARGE SCALE GENOMIC DNA]</scope>
</reference>
<evidence type="ECO:0000313" key="7">
    <source>
        <dbReference type="EMBL" id="OGH00382.1"/>
    </source>
</evidence>
<dbReference type="GO" id="GO:0060003">
    <property type="term" value="P:copper ion export"/>
    <property type="evidence" value="ECO:0007669"/>
    <property type="project" value="TreeGrafter"/>
</dbReference>
<dbReference type="Gene3D" id="2.40.50.100">
    <property type="match status" value="1"/>
</dbReference>
<feature type="domain" description="YtkA-like" evidence="4">
    <location>
        <begin position="32"/>
        <end position="107"/>
    </location>
</feature>
<evidence type="ECO:0000259" key="5">
    <source>
        <dbReference type="Pfam" id="PF25919"/>
    </source>
</evidence>
<dbReference type="Proteomes" id="UP000177583">
    <property type="component" value="Unassembled WGS sequence"/>
</dbReference>
<protein>
    <recommendedName>
        <fullName evidence="9">RND efflux pump membrane fusion protein barrel-sandwich domain-containing protein</fullName>
    </recommendedName>
</protein>
<dbReference type="InterPro" id="IPR013783">
    <property type="entry name" value="Ig-like_fold"/>
</dbReference>
<dbReference type="FunFam" id="2.40.30.170:FF:000010">
    <property type="entry name" value="Efflux RND transporter periplasmic adaptor subunit"/>
    <property type="match status" value="1"/>
</dbReference>
<evidence type="ECO:0000256" key="3">
    <source>
        <dbReference type="SAM" id="SignalP"/>
    </source>
</evidence>
<dbReference type="GO" id="GO:0030288">
    <property type="term" value="C:outer membrane-bounded periplasmic space"/>
    <property type="evidence" value="ECO:0007669"/>
    <property type="project" value="TreeGrafter"/>
</dbReference>
<gene>
    <name evidence="7" type="ORF">A2557_09290</name>
</gene>
<dbReference type="Pfam" id="PF25919">
    <property type="entry name" value="BSH_CusB"/>
    <property type="match status" value="1"/>
</dbReference>
<feature type="domain" description="YtkA-like" evidence="4">
    <location>
        <begin position="161"/>
        <end position="237"/>
    </location>
</feature>
<name>A0A1F6GQJ4_9PROT</name>
<dbReference type="GO" id="GO:0046914">
    <property type="term" value="F:transition metal ion binding"/>
    <property type="evidence" value="ECO:0007669"/>
    <property type="project" value="TreeGrafter"/>
</dbReference>